<organism evidence="13 14">
    <name type="scientific">Caulobacter hibisci</name>
    <dbReference type="NCBI Taxonomy" id="2035993"/>
    <lineage>
        <taxon>Bacteria</taxon>
        <taxon>Pseudomonadati</taxon>
        <taxon>Pseudomonadota</taxon>
        <taxon>Alphaproteobacteria</taxon>
        <taxon>Caulobacterales</taxon>
        <taxon>Caulobacteraceae</taxon>
        <taxon>Caulobacter</taxon>
    </lineage>
</organism>
<dbReference type="Pfam" id="PF03171">
    <property type="entry name" value="2OG-FeII_Oxy"/>
    <property type="match status" value="1"/>
</dbReference>
<comment type="catalytic activity">
    <reaction evidence="9">
        <text>2-oxoglutarate + O2 + 2 H(+) = ethene + 3 CO2 + H2O</text>
        <dbReference type="Rhea" id="RHEA:31523"/>
        <dbReference type="ChEBI" id="CHEBI:15377"/>
        <dbReference type="ChEBI" id="CHEBI:15378"/>
        <dbReference type="ChEBI" id="CHEBI:15379"/>
        <dbReference type="ChEBI" id="CHEBI:16526"/>
        <dbReference type="ChEBI" id="CHEBI:16810"/>
        <dbReference type="ChEBI" id="CHEBI:18153"/>
        <dbReference type="EC" id="1.13.12.19"/>
    </reaction>
</comment>
<dbReference type="InterPro" id="IPR050231">
    <property type="entry name" value="Iron_ascorbate_oxido_reductase"/>
</dbReference>
<dbReference type="InterPro" id="IPR026992">
    <property type="entry name" value="DIOX_N"/>
</dbReference>
<reference evidence="13 14" key="1">
    <citation type="submission" date="2020-11" db="EMBL/GenBank/DDBJ databases">
        <title>genome sequence of strain KACC 18849.</title>
        <authorList>
            <person name="Gao J."/>
            <person name="Zhang X."/>
        </authorList>
    </citation>
    <scope>NUCLEOTIDE SEQUENCE [LARGE SCALE GENOMIC DNA]</scope>
    <source>
        <strain evidence="13 14">KACC 18849</strain>
    </source>
</reference>
<proteinExistence type="inferred from homology"/>
<accession>A0ABS0SZT8</accession>
<comment type="pathway">
    <text evidence="2">Alkene biosynthesis; ethylene biosynthesis via 2-oxoglutarate.</text>
</comment>
<evidence type="ECO:0000256" key="6">
    <source>
        <dbReference type="ARBA" id="ARBA00022666"/>
    </source>
</evidence>
<comment type="catalytic activity">
    <reaction evidence="10">
        <text>L-arginine + 2-oxoglutarate + O2 = guanidine + L-glutamate 5-semialdehyde + succinate + CO2</text>
        <dbReference type="Rhea" id="RHEA:31535"/>
        <dbReference type="ChEBI" id="CHEBI:15379"/>
        <dbReference type="ChEBI" id="CHEBI:16526"/>
        <dbReference type="ChEBI" id="CHEBI:16810"/>
        <dbReference type="ChEBI" id="CHEBI:30031"/>
        <dbReference type="ChEBI" id="CHEBI:30087"/>
        <dbReference type="ChEBI" id="CHEBI:32682"/>
        <dbReference type="ChEBI" id="CHEBI:58066"/>
        <dbReference type="EC" id="1.14.20.7"/>
    </reaction>
</comment>
<evidence type="ECO:0000256" key="2">
    <source>
        <dbReference type="ARBA" id="ARBA00004767"/>
    </source>
</evidence>
<dbReference type="EMBL" id="JADWOX010000011">
    <property type="protein sequence ID" value="MBI1685143.1"/>
    <property type="molecule type" value="Genomic_DNA"/>
</dbReference>
<feature type="domain" description="Fe2OG dioxygenase" evidence="12">
    <location>
        <begin position="181"/>
        <end position="285"/>
    </location>
</feature>
<keyword evidence="11" id="KW-0408">Iron</keyword>
<comment type="cofactor">
    <cofactor evidence="1">
        <name>Fe(2+)</name>
        <dbReference type="ChEBI" id="CHEBI:29033"/>
    </cofactor>
</comment>
<dbReference type="Pfam" id="PF14226">
    <property type="entry name" value="DIOX_N"/>
    <property type="match status" value="1"/>
</dbReference>
<keyword evidence="11" id="KW-0479">Metal-binding</keyword>
<protein>
    <recommendedName>
        <fullName evidence="5">2-oxoglutarate-dependent ethylene/succinate-forming enzyme</fullName>
        <ecNumber evidence="4">1.13.12.19</ecNumber>
        <ecNumber evidence="3">1.14.20.7</ecNumber>
    </recommendedName>
    <alternativeName>
        <fullName evidence="7">2-oxoglutarate dioxygenase (ethylene-forming)</fullName>
    </alternativeName>
    <alternativeName>
        <fullName evidence="8">2-oxoglutarate/L-arginine monooxygenase/decarboxylase (succinate-forming)</fullName>
    </alternativeName>
</protein>
<name>A0ABS0SZT8_9CAUL</name>
<evidence type="ECO:0000256" key="5">
    <source>
        <dbReference type="ARBA" id="ARBA00019045"/>
    </source>
</evidence>
<dbReference type="RefSeq" id="WP_198577054.1">
    <property type="nucleotide sequence ID" value="NZ_JADWOX010000011.1"/>
</dbReference>
<dbReference type="InterPro" id="IPR027443">
    <property type="entry name" value="IPNS-like_sf"/>
</dbReference>
<comment type="caution">
    <text evidence="13">The sequence shown here is derived from an EMBL/GenBank/DDBJ whole genome shotgun (WGS) entry which is preliminary data.</text>
</comment>
<dbReference type="PRINTS" id="PR00682">
    <property type="entry name" value="IPNSYNTHASE"/>
</dbReference>
<dbReference type="EC" id="1.14.20.7" evidence="3"/>
<keyword evidence="6" id="KW-0266">Ethylene biosynthesis</keyword>
<dbReference type="SUPFAM" id="SSF51197">
    <property type="entry name" value="Clavaminate synthase-like"/>
    <property type="match status" value="1"/>
</dbReference>
<keyword evidence="11" id="KW-0560">Oxidoreductase</keyword>
<dbReference type="PROSITE" id="PS51471">
    <property type="entry name" value="FE2OG_OXY"/>
    <property type="match status" value="1"/>
</dbReference>
<sequence>MKLYTPPKPAEFIPVIDLGPSFSLDIEDRKAVAWEIHKACRDTGFFYIKNHGVPPEVMARHLTLAREFFSLPPAVKAEVEVAKSKCTRGFEAMAAQTLDEGSPPDLKEGFLMGVDRPEDHPDVVNGVPNTGPNQWPTTPAHFKRQFNEYMGHMVRLGSHLMRCIALSLELPESYFDEGLVDPLYIGRMLHYPPHPANAAFNQLGAGAHTDWGMLTLLLQDDVGGLEIENAAGDWLKAPYVQDAFIINLGEMMPVLTNGLYHSTPHRVLNNSSGRDRYSCPTFFDPDYHYQVKCVPTCMPQSGEPLFAETTVGQHIANMYAKTYGRAA</sequence>
<keyword evidence="14" id="KW-1185">Reference proteome</keyword>
<evidence type="ECO:0000256" key="7">
    <source>
        <dbReference type="ARBA" id="ARBA00031011"/>
    </source>
</evidence>
<evidence type="ECO:0000256" key="11">
    <source>
        <dbReference type="RuleBase" id="RU003682"/>
    </source>
</evidence>
<evidence type="ECO:0000313" key="14">
    <source>
        <dbReference type="Proteomes" id="UP000639859"/>
    </source>
</evidence>
<evidence type="ECO:0000256" key="9">
    <source>
        <dbReference type="ARBA" id="ARBA00047725"/>
    </source>
</evidence>
<dbReference type="EC" id="1.13.12.19" evidence="4"/>
<dbReference type="Proteomes" id="UP000639859">
    <property type="component" value="Unassembled WGS sequence"/>
</dbReference>
<evidence type="ECO:0000256" key="1">
    <source>
        <dbReference type="ARBA" id="ARBA00001954"/>
    </source>
</evidence>
<comment type="similarity">
    <text evidence="11">Belongs to the iron/ascorbate-dependent oxidoreductase family.</text>
</comment>
<evidence type="ECO:0000256" key="8">
    <source>
        <dbReference type="ARBA" id="ARBA00031282"/>
    </source>
</evidence>
<evidence type="ECO:0000313" key="13">
    <source>
        <dbReference type="EMBL" id="MBI1685143.1"/>
    </source>
</evidence>
<gene>
    <name evidence="13" type="ORF">I4Q42_15840</name>
</gene>
<evidence type="ECO:0000256" key="3">
    <source>
        <dbReference type="ARBA" id="ARBA00012293"/>
    </source>
</evidence>
<evidence type="ECO:0000256" key="4">
    <source>
        <dbReference type="ARBA" id="ARBA00012531"/>
    </source>
</evidence>
<dbReference type="InterPro" id="IPR005123">
    <property type="entry name" value="Oxoglu/Fe-dep_dioxygenase_dom"/>
</dbReference>
<dbReference type="InterPro" id="IPR044861">
    <property type="entry name" value="IPNS-like_FE2OG_OXY"/>
</dbReference>
<dbReference type="Gene3D" id="2.60.120.330">
    <property type="entry name" value="B-lactam Antibiotic, Isopenicillin N Synthase, Chain"/>
    <property type="match status" value="1"/>
</dbReference>
<evidence type="ECO:0000256" key="10">
    <source>
        <dbReference type="ARBA" id="ARBA00049359"/>
    </source>
</evidence>
<dbReference type="PANTHER" id="PTHR47990">
    <property type="entry name" value="2-OXOGLUTARATE (2OG) AND FE(II)-DEPENDENT OXYGENASE SUPERFAMILY PROTEIN-RELATED"/>
    <property type="match status" value="1"/>
</dbReference>
<evidence type="ECO:0000259" key="12">
    <source>
        <dbReference type="PROSITE" id="PS51471"/>
    </source>
</evidence>